<evidence type="ECO:0000259" key="3">
    <source>
        <dbReference type="Pfam" id="PF01738"/>
    </source>
</evidence>
<comment type="similarity">
    <text evidence="1">Belongs to the AB hydrolase superfamily.</text>
</comment>
<dbReference type="Pfam" id="PF01738">
    <property type="entry name" value="DLH"/>
    <property type="match status" value="1"/>
</dbReference>
<reference evidence="5" key="1">
    <citation type="submission" date="2009-02" db="EMBL/GenBank/DDBJ databases">
        <title>Annotation of Streptomyces viridochromogenes strain DSM 40736.</title>
        <authorList>
            <consortium name="The Broad Institute Genome Sequencing Platform"/>
            <consortium name="Broad Institute Microbial Sequencing Center"/>
            <person name="Fischbach M."/>
            <person name="Godfrey P."/>
            <person name="Ward D."/>
            <person name="Young S."/>
            <person name="Zeng Q."/>
            <person name="Koehrsen M."/>
            <person name="Alvarado L."/>
            <person name="Berlin A.M."/>
            <person name="Bochicchio J."/>
            <person name="Borenstein D."/>
            <person name="Chapman S.B."/>
            <person name="Chen Z."/>
            <person name="Engels R."/>
            <person name="Freedman E."/>
            <person name="Gellesch M."/>
            <person name="Goldberg J."/>
            <person name="Griggs A."/>
            <person name="Gujja S."/>
            <person name="Heilman E.R."/>
            <person name="Heiman D.I."/>
            <person name="Hepburn T.A."/>
            <person name="Howarth C."/>
            <person name="Jen D."/>
            <person name="Larson L."/>
            <person name="Lewis B."/>
            <person name="Mehta T."/>
            <person name="Park D."/>
            <person name="Pearson M."/>
            <person name="Richards J."/>
            <person name="Roberts A."/>
            <person name="Saif S."/>
            <person name="Shea T.D."/>
            <person name="Shenoy N."/>
            <person name="Sisk P."/>
            <person name="Stolte C."/>
            <person name="Sykes S.N."/>
            <person name="Thomson T."/>
            <person name="Walk T."/>
            <person name="White J."/>
            <person name="Yandava C."/>
            <person name="Straight P."/>
            <person name="Clardy J."/>
            <person name="Hung D."/>
            <person name="Kolter R."/>
            <person name="Mekalanos J."/>
            <person name="Walker S."/>
            <person name="Walsh C.T."/>
            <person name="Wieland-Brown L.C."/>
            <person name="Haas B."/>
            <person name="Nusbaum C."/>
            <person name="Birren B."/>
        </authorList>
    </citation>
    <scope>NUCLEOTIDE SEQUENCE [LARGE SCALE GENOMIC DNA]</scope>
    <source>
        <strain evidence="5">DSM 40736 / JCM 4977 / BCRC 1201 / Tue 494</strain>
    </source>
</reference>
<dbReference type="eggNOG" id="COG0412">
    <property type="taxonomic scope" value="Bacteria"/>
</dbReference>
<evidence type="ECO:0000256" key="1">
    <source>
        <dbReference type="ARBA" id="ARBA00008645"/>
    </source>
</evidence>
<dbReference type="InterPro" id="IPR050261">
    <property type="entry name" value="FrsA_esterase"/>
</dbReference>
<dbReference type="InterPro" id="IPR029058">
    <property type="entry name" value="AB_hydrolase_fold"/>
</dbReference>
<evidence type="ECO:0000256" key="2">
    <source>
        <dbReference type="SAM" id="MobiDB-lite"/>
    </source>
</evidence>
<dbReference type="GO" id="GO:0016787">
    <property type="term" value="F:hydrolase activity"/>
    <property type="evidence" value="ECO:0007669"/>
    <property type="project" value="InterPro"/>
</dbReference>
<proteinExistence type="inferred from homology"/>
<evidence type="ECO:0000313" key="4">
    <source>
        <dbReference type="EMBL" id="EFL36485.1"/>
    </source>
</evidence>
<dbReference type="InterPro" id="IPR002925">
    <property type="entry name" value="Dienelactn_hydro"/>
</dbReference>
<organism evidence="4 5">
    <name type="scientific">Streptomyces viridochromogenes (strain DSM 40736 / JCM 4977 / BCRC 1201 / Tue 494)</name>
    <dbReference type="NCBI Taxonomy" id="591159"/>
    <lineage>
        <taxon>Bacteria</taxon>
        <taxon>Bacillati</taxon>
        <taxon>Actinomycetota</taxon>
        <taxon>Actinomycetes</taxon>
        <taxon>Kitasatosporales</taxon>
        <taxon>Streptomycetaceae</taxon>
        <taxon>Streptomyces</taxon>
    </lineage>
</organism>
<dbReference type="Proteomes" id="UP000004184">
    <property type="component" value="Unassembled WGS sequence"/>
</dbReference>
<dbReference type="AlphaFoldDB" id="D9XA95"/>
<dbReference type="HOGENOM" id="CLU_1044833_0_0_11"/>
<feature type="domain" description="Dienelactone hydrolase" evidence="3">
    <location>
        <begin position="137"/>
        <end position="258"/>
    </location>
</feature>
<keyword evidence="5" id="KW-1185">Reference proteome</keyword>
<gene>
    <name evidence="4" type="ORF">SSQG_07003</name>
</gene>
<feature type="region of interest" description="Disordered" evidence="2">
    <location>
        <begin position="1"/>
        <end position="23"/>
    </location>
</feature>
<dbReference type="Gene3D" id="3.40.50.1820">
    <property type="entry name" value="alpha/beta hydrolase"/>
    <property type="match status" value="1"/>
</dbReference>
<dbReference type="PANTHER" id="PTHR22946">
    <property type="entry name" value="DIENELACTONE HYDROLASE DOMAIN-CONTAINING PROTEIN-RELATED"/>
    <property type="match status" value="1"/>
</dbReference>
<dbReference type="STRING" id="591159.SSQG_07003"/>
<evidence type="ECO:0000313" key="5">
    <source>
        <dbReference type="Proteomes" id="UP000004184"/>
    </source>
</evidence>
<accession>D9XA95</accession>
<name>D9XA95_STRVT</name>
<dbReference type="ESTHER" id="strvr-d9xa95">
    <property type="family name" value="DLH-S"/>
</dbReference>
<protein>
    <recommendedName>
        <fullName evidence="3">Dienelactone hydrolase domain-containing protein</fullName>
    </recommendedName>
</protein>
<dbReference type="EMBL" id="GG657757">
    <property type="protein sequence ID" value="EFL36485.1"/>
    <property type="molecule type" value="Genomic_DNA"/>
</dbReference>
<dbReference type="SUPFAM" id="SSF53474">
    <property type="entry name" value="alpha/beta-Hydrolases"/>
    <property type="match status" value="1"/>
</dbReference>
<sequence>MSPPHAPPAGGVASTTRTPRIAPWRVGRGTLPVAWVGGPEVRREPGERRPAMNSRTVTVQAAGAALTGDLTVPPAARAVVLFAHGSGSSRHSPRNREVAAGLRTAGLGTLLIDLLTEDEERLDLRTAELRFDIPLLGRRLVAAVDWLARSPGTRGLPVVLFGASTGAGAALVAAAERPDRVRAVVSRGGRPDLAGAALDAVRAPVLLIVGGRDQHVLRLNEEAARRLHTPHSLLVVPGATHLFEEPGALGQVTEAARQWCDEQLKTAAG</sequence>